<sequence>MFALVVRFDLIDAEKAIAFDKLVAETVAAIRESEPGTLVYATHVVEDEPLARVFYEVYADQAAHRTHEQQPHTRRFLDERHLYTAGVRVEFLTPSAEKGLPA</sequence>
<accession>A0A3A4JZQ5</accession>
<dbReference type="InterPro" id="IPR011008">
    <property type="entry name" value="Dimeric_a/b-barrel"/>
</dbReference>
<organism evidence="2 3">
    <name type="scientific">Nocardia panacis</name>
    <dbReference type="NCBI Taxonomy" id="2340916"/>
    <lineage>
        <taxon>Bacteria</taxon>
        <taxon>Bacillati</taxon>
        <taxon>Actinomycetota</taxon>
        <taxon>Actinomycetes</taxon>
        <taxon>Mycobacteriales</taxon>
        <taxon>Nocardiaceae</taxon>
        <taxon>Nocardia</taxon>
    </lineage>
</organism>
<dbReference type="Pfam" id="PF03992">
    <property type="entry name" value="ABM"/>
    <property type="match status" value="1"/>
</dbReference>
<dbReference type="AlphaFoldDB" id="A0A3A4JZQ5"/>
<dbReference type="EMBL" id="QZFU01000016">
    <property type="protein sequence ID" value="RJO76965.1"/>
    <property type="molecule type" value="Genomic_DNA"/>
</dbReference>
<proteinExistence type="predicted"/>
<gene>
    <name evidence="2" type="ORF">D5S18_12225</name>
</gene>
<evidence type="ECO:0000259" key="1">
    <source>
        <dbReference type="PROSITE" id="PS51725"/>
    </source>
</evidence>
<evidence type="ECO:0000313" key="2">
    <source>
        <dbReference type="EMBL" id="RJO76965.1"/>
    </source>
</evidence>
<reference evidence="2 3" key="1">
    <citation type="submission" date="2018-09" db="EMBL/GenBank/DDBJ databases">
        <title>YIM PH21274 draft genome.</title>
        <authorList>
            <person name="Miao C."/>
        </authorList>
    </citation>
    <scope>NUCLEOTIDE SEQUENCE [LARGE SCALE GENOMIC DNA]</scope>
    <source>
        <strain evidence="2 3">YIM PH 21724</strain>
    </source>
</reference>
<dbReference type="RefSeq" id="WP_120040007.1">
    <property type="nucleotide sequence ID" value="NZ_QZFU01000016.1"/>
</dbReference>
<dbReference type="PROSITE" id="PS51725">
    <property type="entry name" value="ABM"/>
    <property type="match status" value="1"/>
</dbReference>
<keyword evidence="2" id="KW-0560">Oxidoreductase</keyword>
<keyword evidence="3" id="KW-1185">Reference proteome</keyword>
<dbReference type="SUPFAM" id="SSF54909">
    <property type="entry name" value="Dimeric alpha+beta barrel"/>
    <property type="match status" value="1"/>
</dbReference>
<dbReference type="Proteomes" id="UP000266677">
    <property type="component" value="Unassembled WGS sequence"/>
</dbReference>
<name>A0A3A4JZQ5_9NOCA</name>
<dbReference type="Gene3D" id="3.30.70.100">
    <property type="match status" value="1"/>
</dbReference>
<evidence type="ECO:0000313" key="3">
    <source>
        <dbReference type="Proteomes" id="UP000266677"/>
    </source>
</evidence>
<feature type="domain" description="ABM" evidence="1">
    <location>
        <begin position="3"/>
        <end position="91"/>
    </location>
</feature>
<dbReference type="InterPro" id="IPR007138">
    <property type="entry name" value="ABM_dom"/>
</dbReference>
<dbReference type="OrthoDB" id="3695636at2"/>
<comment type="caution">
    <text evidence="2">The sequence shown here is derived from an EMBL/GenBank/DDBJ whole genome shotgun (WGS) entry which is preliminary data.</text>
</comment>
<dbReference type="GO" id="GO:0004497">
    <property type="term" value="F:monooxygenase activity"/>
    <property type="evidence" value="ECO:0007669"/>
    <property type="project" value="UniProtKB-KW"/>
</dbReference>
<keyword evidence="2" id="KW-0503">Monooxygenase</keyword>
<protein>
    <submittedName>
        <fullName evidence="2">Antibiotic biosynthesis monooxygenase</fullName>
    </submittedName>
</protein>